<feature type="chain" id="PRO_5030631916" evidence="2">
    <location>
        <begin position="21"/>
        <end position="174"/>
    </location>
</feature>
<feature type="signal peptide" evidence="2">
    <location>
        <begin position="1"/>
        <end position="20"/>
    </location>
</feature>
<evidence type="ECO:0000313" key="3">
    <source>
        <dbReference type="EMBL" id="CAD9397603.1"/>
    </source>
</evidence>
<gene>
    <name evidence="3" type="ORF">AAND1436_LOCUS11218</name>
</gene>
<sequence>MARVVAMVACLACLSGSAHACSAEMQQMSDCSGTGTVTRTLAIPVVATAPGSACQDGAKDVYCDADLTYHHTQCSSSDCTTGCQQMRLGECQYNGQDNFKIVCAPSCAATTTPSPYNYGYPTPSPATTSTTTTSTARSGGSAMVSSAVRRLGGAASGLLPVAAAVLAIAARGAQ</sequence>
<organism evidence="3">
    <name type="scientific">Alexandrium andersonii</name>
    <dbReference type="NCBI Taxonomy" id="327968"/>
    <lineage>
        <taxon>Eukaryota</taxon>
        <taxon>Sar</taxon>
        <taxon>Alveolata</taxon>
        <taxon>Dinophyceae</taxon>
        <taxon>Gonyaulacales</taxon>
        <taxon>Pyrocystaceae</taxon>
        <taxon>Alexandrium</taxon>
    </lineage>
</organism>
<accession>A0A7S2FJZ5</accession>
<feature type="compositionally biased region" description="Low complexity" evidence="1">
    <location>
        <begin position="125"/>
        <end position="136"/>
    </location>
</feature>
<keyword evidence="2" id="KW-0732">Signal</keyword>
<proteinExistence type="predicted"/>
<evidence type="ECO:0000256" key="2">
    <source>
        <dbReference type="SAM" id="SignalP"/>
    </source>
</evidence>
<evidence type="ECO:0000256" key="1">
    <source>
        <dbReference type="SAM" id="MobiDB-lite"/>
    </source>
</evidence>
<reference evidence="3" key="1">
    <citation type="submission" date="2021-01" db="EMBL/GenBank/DDBJ databases">
        <authorList>
            <person name="Corre E."/>
            <person name="Pelletier E."/>
            <person name="Niang G."/>
            <person name="Scheremetjew M."/>
            <person name="Finn R."/>
            <person name="Kale V."/>
            <person name="Holt S."/>
            <person name="Cochrane G."/>
            <person name="Meng A."/>
            <person name="Brown T."/>
            <person name="Cohen L."/>
        </authorList>
    </citation>
    <scope>NUCLEOTIDE SEQUENCE</scope>
    <source>
        <strain evidence="3">CCMP2222</strain>
    </source>
</reference>
<feature type="region of interest" description="Disordered" evidence="1">
    <location>
        <begin position="120"/>
        <end position="139"/>
    </location>
</feature>
<protein>
    <submittedName>
        <fullName evidence="3">Uncharacterized protein</fullName>
    </submittedName>
</protein>
<name>A0A7S2FJZ5_9DINO</name>
<dbReference type="AlphaFoldDB" id="A0A7S2FJZ5"/>
<dbReference type="EMBL" id="HBGQ01022652">
    <property type="protein sequence ID" value="CAD9397603.1"/>
    <property type="molecule type" value="Transcribed_RNA"/>
</dbReference>